<keyword evidence="7 10" id="KW-0472">Membrane</keyword>
<keyword evidence="6" id="KW-0560">Oxidoreductase</keyword>
<dbReference type="EMBL" id="BARS01055362">
    <property type="protein sequence ID" value="GAG44946.1"/>
    <property type="molecule type" value="Genomic_DNA"/>
</dbReference>
<protein>
    <recommendedName>
        <fullName evidence="11">Vitamin K epoxide reductase domain-containing protein</fullName>
    </recommendedName>
</protein>
<dbReference type="GO" id="GO:0048038">
    <property type="term" value="F:quinone binding"/>
    <property type="evidence" value="ECO:0007669"/>
    <property type="project" value="UniProtKB-KW"/>
</dbReference>
<evidence type="ECO:0000256" key="3">
    <source>
        <dbReference type="ARBA" id="ARBA00022692"/>
    </source>
</evidence>
<dbReference type="AlphaFoldDB" id="X0Z900"/>
<evidence type="ECO:0000256" key="4">
    <source>
        <dbReference type="ARBA" id="ARBA00022719"/>
    </source>
</evidence>
<dbReference type="GO" id="GO:0016491">
    <property type="term" value="F:oxidoreductase activity"/>
    <property type="evidence" value="ECO:0007669"/>
    <property type="project" value="UniProtKB-KW"/>
</dbReference>
<comment type="caution">
    <text evidence="12">The sequence shown here is derived from an EMBL/GenBank/DDBJ whole genome shotgun (WGS) entry which is preliminary data.</text>
</comment>
<dbReference type="Pfam" id="PF07884">
    <property type="entry name" value="VKOR"/>
    <property type="match status" value="1"/>
</dbReference>
<keyword evidence="3 10" id="KW-0812">Transmembrane</keyword>
<evidence type="ECO:0000256" key="8">
    <source>
        <dbReference type="ARBA" id="ARBA00023157"/>
    </source>
</evidence>
<evidence type="ECO:0000313" key="12">
    <source>
        <dbReference type="EMBL" id="GAG44946.1"/>
    </source>
</evidence>
<evidence type="ECO:0000256" key="1">
    <source>
        <dbReference type="ARBA" id="ARBA00004141"/>
    </source>
</evidence>
<feature type="domain" description="Vitamin K epoxide reductase" evidence="11">
    <location>
        <begin position="70"/>
        <end position="204"/>
    </location>
</feature>
<evidence type="ECO:0000256" key="5">
    <source>
        <dbReference type="ARBA" id="ARBA00022989"/>
    </source>
</evidence>
<proteinExistence type="inferred from homology"/>
<keyword evidence="4" id="KW-0874">Quinone</keyword>
<feature type="transmembrane region" description="Helical" evidence="10">
    <location>
        <begin position="70"/>
        <end position="93"/>
    </location>
</feature>
<evidence type="ECO:0000256" key="9">
    <source>
        <dbReference type="ARBA" id="ARBA00023284"/>
    </source>
</evidence>
<dbReference type="Gene3D" id="1.20.1440.130">
    <property type="entry name" value="VKOR domain"/>
    <property type="match status" value="1"/>
</dbReference>
<dbReference type="InterPro" id="IPR012932">
    <property type="entry name" value="VKOR"/>
</dbReference>
<gene>
    <name evidence="12" type="ORF">S01H1_81753</name>
</gene>
<dbReference type="CDD" id="cd12916">
    <property type="entry name" value="VKOR_1"/>
    <property type="match status" value="1"/>
</dbReference>
<name>X0Z900_9ZZZZ</name>
<keyword evidence="8" id="KW-1015">Disulfide bond</keyword>
<sequence length="204" mass="21549">AAPTLSVLTIGGEELPPAEIKVSPPDPVGFALAGVVLAGMVAALGYAAWRVGTAQQHLFQLLQLARDPLTYAKTWAIPLLGLVGLGIAAYLAYVEITLVEAICGPIGECNIVQSSPYVRILGIPVAVLGVLHYLAIGVLWVGQRYPVRRLANLSVLGLLGLTLFGTLFSIYLTCLEIFVVRAICTWCLGSAVTTTILMLLVVVP</sequence>
<evidence type="ECO:0000256" key="6">
    <source>
        <dbReference type="ARBA" id="ARBA00023002"/>
    </source>
</evidence>
<dbReference type="GO" id="GO:0016020">
    <property type="term" value="C:membrane"/>
    <property type="evidence" value="ECO:0007669"/>
    <property type="project" value="UniProtKB-SubCell"/>
</dbReference>
<evidence type="ECO:0000256" key="7">
    <source>
        <dbReference type="ARBA" id="ARBA00023136"/>
    </source>
</evidence>
<feature type="transmembrane region" description="Helical" evidence="10">
    <location>
        <begin position="28"/>
        <end position="49"/>
    </location>
</feature>
<accession>X0Z900</accession>
<feature type="transmembrane region" description="Helical" evidence="10">
    <location>
        <begin position="178"/>
        <end position="203"/>
    </location>
</feature>
<evidence type="ECO:0000256" key="2">
    <source>
        <dbReference type="ARBA" id="ARBA00006214"/>
    </source>
</evidence>
<reference evidence="12" key="1">
    <citation type="journal article" date="2014" name="Front. Microbiol.">
        <title>High frequency of phylogenetically diverse reductive dehalogenase-homologous genes in deep subseafloor sedimentary metagenomes.</title>
        <authorList>
            <person name="Kawai M."/>
            <person name="Futagami T."/>
            <person name="Toyoda A."/>
            <person name="Takaki Y."/>
            <person name="Nishi S."/>
            <person name="Hori S."/>
            <person name="Arai W."/>
            <person name="Tsubouchi T."/>
            <person name="Morono Y."/>
            <person name="Uchiyama I."/>
            <person name="Ito T."/>
            <person name="Fujiyama A."/>
            <person name="Inagaki F."/>
            <person name="Takami H."/>
        </authorList>
    </citation>
    <scope>NUCLEOTIDE SEQUENCE</scope>
    <source>
        <strain evidence="12">Expedition CK06-06</strain>
    </source>
</reference>
<dbReference type="InterPro" id="IPR044698">
    <property type="entry name" value="VKOR/LTO1"/>
</dbReference>
<dbReference type="PANTHER" id="PTHR34573:SF1">
    <property type="entry name" value="VITAMIN K EPOXIDE REDUCTASE DOMAIN-CONTAINING PROTEIN"/>
    <property type="match status" value="1"/>
</dbReference>
<feature type="transmembrane region" description="Helical" evidence="10">
    <location>
        <begin position="120"/>
        <end position="141"/>
    </location>
</feature>
<keyword evidence="5 10" id="KW-1133">Transmembrane helix</keyword>
<evidence type="ECO:0000259" key="11">
    <source>
        <dbReference type="SMART" id="SM00756"/>
    </source>
</evidence>
<feature type="transmembrane region" description="Helical" evidence="10">
    <location>
        <begin position="153"/>
        <end position="172"/>
    </location>
</feature>
<evidence type="ECO:0000256" key="10">
    <source>
        <dbReference type="SAM" id="Phobius"/>
    </source>
</evidence>
<feature type="non-terminal residue" evidence="12">
    <location>
        <position position="204"/>
    </location>
</feature>
<dbReference type="SMART" id="SM00756">
    <property type="entry name" value="VKc"/>
    <property type="match status" value="1"/>
</dbReference>
<comment type="similarity">
    <text evidence="2">Belongs to the VKOR family.</text>
</comment>
<dbReference type="PANTHER" id="PTHR34573">
    <property type="entry name" value="VKC DOMAIN-CONTAINING PROTEIN"/>
    <property type="match status" value="1"/>
</dbReference>
<organism evidence="12">
    <name type="scientific">marine sediment metagenome</name>
    <dbReference type="NCBI Taxonomy" id="412755"/>
    <lineage>
        <taxon>unclassified sequences</taxon>
        <taxon>metagenomes</taxon>
        <taxon>ecological metagenomes</taxon>
    </lineage>
</organism>
<keyword evidence="9" id="KW-0676">Redox-active center</keyword>
<comment type="subcellular location">
    <subcellularLocation>
        <location evidence="1">Membrane</location>
        <topology evidence="1">Multi-pass membrane protein</topology>
    </subcellularLocation>
</comment>
<dbReference type="InterPro" id="IPR038354">
    <property type="entry name" value="VKOR_sf"/>
</dbReference>
<feature type="non-terminal residue" evidence="12">
    <location>
        <position position="1"/>
    </location>
</feature>